<sequence length="183" mass="18948" precursor="true">MQRLLTGLALCGALLAASPALAALKVGDKAPDFTAPAALGGKDFSFSLSKALKKGPVVLYFFPAAYTSGCTAEAHEFAEATPEFEKLGATVVGVTAGHVDKIKAFSSEHCRDKFAVAAAPDGLVKRYDVGMTAAGVPMPGGWSNRTSYVIAPNGKILMAYTDGNFAGHVTKTMDAVKAYKGAK</sequence>
<dbReference type="SUPFAM" id="SSF52833">
    <property type="entry name" value="Thioredoxin-like"/>
    <property type="match status" value="1"/>
</dbReference>
<dbReference type="HOGENOM" id="CLU_042529_14_2_5"/>
<keyword evidence="12" id="KW-0732">Signal</keyword>
<dbReference type="EC" id="1.11.1.24" evidence="2"/>
<dbReference type="PANTHER" id="PTHR42801:SF4">
    <property type="entry name" value="AHPC_TSA FAMILY PROTEIN"/>
    <property type="match status" value="1"/>
</dbReference>
<evidence type="ECO:0000256" key="8">
    <source>
        <dbReference type="ARBA" id="ARBA00032824"/>
    </source>
</evidence>
<accession>B0SWL5</accession>
<comment type="function">
    <text evidence="1">Thiol-specific peroxidase that catalyzes the reduction of hydrogen peroxide and organic hydroperoxides to water and alcohols, respectively. Plays a role in cell protection against oxidative stress by detoxifying peroxides and as sensor of hydrogen peroxide-mediated signaling events.</text>
</comment>
<evidence type="ECO:0000256" key="12">
    <source>
        <dbReference type="SAM" id="SignalP"/>
    </source>
</evidence>
<feature type="chain" id="PRO_5002755676" description="thioredoxin-dependent peroxiredoxin" evidence="12">
    <location>
        <begin position="23"/>
        <end position="183"/>
    </location>
</feature>
<dbReference type="GO" id="GO:0005737">
    <property type="term" value="C:cytoplasm"/>
    <property type="evidence" value="ECO:0007669"/>
    <property type="project" value="TreeGrafter"/>
</dbReference>
<dbReference type="InterPro" id="IPR050924">
    <property type="entry name" value="Peroxiredoxin_BCP/PrxQ"/>
</dbReference>
<dbReference type="InterPro" id="IPR036249">
    <property type="entry name" value="Thioredoxin-like_sf"/>
</dbReference>
<reference evidence="14" key="1">
    <citation type="submission" date="2008-01" db="EMBL/GenBank/DDBJ databases">
        <title>Complete sequence of chromosome of Caulobacter sp. K31.</title>
        <authorList>
            <consortium name="US DOE Joint Genome Institute"/>
            <person name="Copeland A."/>
            <person name="Lucas S."/>
            <person name="Lapidus A."/>
            <person name="Barry K."/>
            <person name="Glavina del Rio T."/>
            <person name="Dalin E."/>
            <person name="Tice H."/>
            <person name="Pitluck S."/>
            <person name="Bruce D."/>
            <person name="Goodwin L."/>
            <person name="Thompson L.S."/>
            <person name="Brettin T."/>
            <person name="Detter J.C."/>
            <person name="Han C."/>
            <person name="Schmutz J."/>
            <person name="Larimer F."/>
            <person name="Land M."/>
            <person name="Hauser L."/>
            <person name="Kyrpides N."/>
            <person name="Kim E."/>
            <person name="Stephens C."/>
            <person name="Richardson P."/>
        </authorList>
    </citation>
    <scope>NUCLEOTIDE SEQUENCE [LARGE SCALE GENOMIC DNA]</scope>
    <source>
        <strain evidence="14">K31</strain>
    </source>
</reference>
<keyword evidence="5" id="KW-0560">Oxidoreductase</keyword>
<dbReference type="GO" id="GO:0034599">
    <property type="term" value="P:cellular response to oxidative stress"/>
    <property type="evidence" value="ECO:0007669"/>
    <property type="project" value="TreeGrafter"/>
</dbReference>
<keyword evidence="3" id="KW-0575">Peroxidase</keyword>
<gene>
    <name evidence="14" type="ordered locus">Caul_2516</name>
</gene>
<evidence type="ECO:0000259" key="13">
    <source>
        <dbReference type="PROSITE" id="PS51352"/>
    </source>
</evidence>
<keyword evidence="4" id="KW-0049">Antioxidant</keyword>
<comment type="similarity">
    <text evidence="9">Belongs to the peroxiredoxin family. BCP/PrxQ subfamily.</text>
</comment>
<protein>
    <recommendedName>
        <fullName evidence="2">thioredoxin-dependent peroxiredoxin</fullName>
        <ecNumber evidence="2">1.11.1.24</ecNumber>
    </recommendedName>
    <alternativeName>
        <fullName evidence="8">Thioredoxin peroxidase</fullName>
    </alternativeName>
    <alternativeName>
        <fullName evidence="10">Thioredoxin-dependent peroxiredoxin Bcp</fullName>
    </alternativeName>
</protein>
<evidence type="ECO:0000256" key="5">
    <source>
        <dbReference type="ARBA" id="ARBA00023002"/>
    </source>
</evidence>
<evidence type="ECO:0000256" key="3">
    <source>
        <dbReference type="ARBA" id="ARBA00022559"/>
    </source>
</evidence>
<keyword evidence="7" id="KW-0676">Redox-active center</keyword>
<dbReference type="GO" id="GO:0045454">
    <property type="term" value="P:cell redox homeostasis"/>
    <property type="evidence" value="ECO:0007669"/>
    <property type="project" value="TreeGrafter"/>
</dbReference>
<dbReference type="Pfam" id="PF00578">
    <property type="entry name" value="AhpC-TSA"/>
    <property type="match status" value="1"/>
</dbReference>
<evidence type="ECO:0000256" key="9">
    <source>
        <dbReference type="ARBA" id="ARBA00038489"/>
    </source>
</evidence>
<evidence type="ECO:0000256" key="6">
    <source>
        <dbReference type="ARBA" id="ARBA00023157"/>
    </source>
</evidence>
<name>B0SWL5_CAUSK</name>
<dbReference type="OrthoDB" id="5572803at2"/>
<dbReference type="KEGG" id="cak:Caul_2516"/>
<organism evidence="14">
    <name type="scientific">Caulobacter sp. (strain K31)</name>
    <dbReference type="NCBI Taxonomy" id="366602"/>
    <lineage>
        <taxon>Bacteria</taxon>
        <taxon>Pseudomonadati</taxon>
        <taxon>Pseudomonadota</taxon>
        <taxon>Alphaproteobacteria</taxon>
        <taxon>Caulobacterales</taxon>
        <taxon>Caulobacteraceae</taxon>
        <taxon>Caulobacter</taxon>
    </lineage>
</organism>
<feature type="signal peptide" evidence="12">
    <location>
        <begin position="1"/>
        <end position="22"/>
    </location>
</feature>
<dbReference type="CDD" id="cd03017">
    <property type="entry name" value="PRX_BCP"/>
    <property type="match status" value="1"/>
</dbReference>
<dbReference type="InterPro" id="IPR013766">
    <property type="entry name" value="Thioredoxin_domain"/>
</dbReference>
<dbReference type="AlphaFoldDB" id="B0SWL5"/>
<keyword evidence="6" id="KW-1015">Disulfide bond</keyword>
<dbReference type="EMBL" id="CP000927">
    <property type="protein sequence ID" value="ABZ71643.1"/>
    <property type="molecule type" value="Genomic_DNA"/>
</dbReference>
<evidence type="ECO:0000256" key="1">
    <source>
        <dbReference type="ARBA" id="ARBA00003330"/>
    </source>
</evidence>
<evidence type="ECO:0000256" key="2">
    <source>
        <dbReference type="ARBA" id="ARBA00013017"/>
    </source>
</evidence>
<evidence type="ECO:0000256" key="7">
    <source>
        <dbReference type="ARBA" id="ARBA00023284"/>
    </source>
</evidence>
<evidence type="ECO:0000313" key="14">
    <source>
        <dbReference type="EMBL" id="ABZ71643.1"/>
    </source>
</evidence>
<dbReference type="GO" id="GO:0008379">
    <property type="term" value="F:thioredoxin peroxidase activity"/>
    <property type="evidence" value="ECO:0007669"/>
    <property type="project" value="TreeGrafter"/>
</dbReference>
<dbReference type="InterPro" id="IPR000866">
    <property type="entry name" value="AhpC/TSA"/>
</dbReference>
<evidence type="ECO:0000256" key="4">
    <source>
        <dbReference type="ARBA" id="ARBA00022862"/>
    </source>
</evidence>
<feature type="domain" description="Thioredoxin" evidence="13">
    <location>
        <begin position="24"/>
        <end position="181"/>
    </location>
</feature>
<dbReference type="PROSITE" id="PS51352">
    <property type="entry name" value="THIOREDOXIN_2"/>
    <property type="match status" value="1"/>
</dbReference>
<dbReference type="PANTHER" id="PTHR42801">
    <property type="entry name" value="THIOREDOXIN-DEPENDENT PEROXIDE REDUCTASE"/>
    <property type="match status" value="1"/>
</dbReference>
<proteinExistence type="inferred from homology"/>
<dbReference type="STRING" id="366602.Caul_2516"/>
<dbReference type="eggNOG" id="COG1225">
    <property type="taxonomic scope" value="Bacteria"/>
</dbReference>
<evidence type="ECO:0000256" key="11">
    <source>
        <dbReference type="ARBA" id="ARBA00049091"/>
    </source>
</evidence>
<dbReference type="Gene3D" id="3.40.30.10">
    <property type="entry name" value="Glutaredoxin"/>
    <property type="match status" value="1"/>
</dbReference>
<comment type="catalytic activity">
    <reaction evidence="11">
        <text>a hydroperoxide + [thioredoxin]-dithiol = an alcohol + [thioredoxin]-disulfide + H2O</text>
        <dbReference type="Rhea" id="RHEA:62620"/>
        <dbReference type="Rhea" id="RHEA-COMP:10698"/>
        <dbReference type="Rhea" id="RHEA-COMP:10700"/>
        <dbReference type="ChEBI" id="CHEBI:15377"/>
        <dbReference type="ChEBI" id="CHEBI:29950"/>
        <dbReference type="ChEBI" id="CHEBI:30879"/>
        <dbReference type="ChEBI" id="CHEBI:35924"/>
        <dbReference type="ChEBI" id="CHEBI:50058"/>
        <dbReference type="EC" id="1.11.1.24"/>
    </reaction>
</comment>
<evidence type="ECO:0000256" key="10">
    <source>
        <dbReference type="ARBA" id="ARBA00042639"/>
    </source>
</evidence>